<feature type="non-terminal residue" evidence="1">
    <location>
        <position position="310"/>
    </location>
</feature>
<evidence type="ECO:0000313" key="2">
    <source>
        <dbReference type="Proteomes" id="UP001219525"/>
    </source>
</evidence>
<dbReference type="EMBL" id="JARJCW010000058">
    <property type="protein sequence ID" value="KAJ7201649.1"/>
    <property type="molecule type" value="Genomic_DNA"/>
</dbReference>
<dbReference type="AlphaFoldDB" id="A0AAD6VAL9"/>
<protein>
    <recommendedName>
        <fullName evidence="3">Protein kinase domain-containing protein</fullName>
    </recommendedName>
</protein>
<gene>
    <name evidence="1" type="ORF">GGX14DRAFT_655667</name>
</gene>
<evidence type="ECO:0000313" key="1">
    <source>
        <dbReference type="EMBL" id="KAJ7201649.1"/>
    </source>
</evidence>
<comment type="caution">
    <text evidence="1">The sequence shown here is derived from an EMBL/GenBank/DDBJ whole genome shotgun (WGS) entry which is preliminary data.</text>
</comment>
<dbReference type="Proteomes" id="UP001219525">
    <property type="component" value="Unassembled WGS sequence"/>
</dbReference>
<dbReference type="SUPFAM" id="SSF56112">
    <property type="entry name" value="Protein kinase-like (PK-like)"/>
    <property type="match status" value="1"/>
</dbReference>
<organism evidence="1 2">
    <name type="scientific">Mycena pura</name>
    <dbReference type="NCBI Taxonomy" id="153505"/>
    <lineage>
        <taxon>Eukaryota</taxon>
        <taxon>Fungi</taxon>
        <taxon>Dikarya</taxon>
        <taxon>Basidiomycota</taxon>
        <taxon>Agaricomycotina</taxon>
        <taxon>Agaricomycetes</taxon>
        <taxon>Agaricomycetidae</taxon>
        <taxon>Agaricales</taxon>
        <taxon>Marasmiineae</taxon>
        <taxon>Mycenaceae</taxon>
        <taxon>Mycena</taxon>
    </lineage>
</organism>
<name>A0AAD6VAL9_9AGAR</name>
<keyword evidence="2" id="KW-1185">Reference proteome</keyword>
<dbReference type="InterPro" id="IPR011009">
    <property type="entry name" value="Kinase-like_dom_sf"/>
</dbReference>
<reference evidence="1" key="1">
    <citation type="submission" date="2023-03" db="EMBL/GenBank/DDBJ databases">
        <title>Massive genome expansion in bonnet fungi (Mycena s.s.) driven by repeated elements and novel gene families across ecological guilds.</title>
        <authorList>
            <consortium name="Lawrence Berkeley National Laboratory"/>
            <person name="Harder C.B."/>
            <person name="Miyauchi S."/>
            <person name="Viragh M."/>
            <person name="Kuo A."/>
            <person name="Thoen E."/>
            <person name="Andreopoulos B."/>
            <person name="Lu D."/>
            <person name="Skrede I."/>
            <person name="Drula E."/>
            <person name="Henrissat B."/>
            <person name="Morin E."/>
            <person name="Kohler A."/>
            <person name="Barry K."/>
            <person name="LaButti K."/>
            <person name="Morin E."/>
            <person name="Salamov A."/>
            <person name="Lipzen A."/>
            <person name="Mereny Z."/>
            <person name="Hegedus B."/>
            <person name="Baldrian P."/>
            <person name="Stursova M."/>
            <person name="Weitz H."/>
            <person name="Taylor A."/>
            <person name="Grigoriev I.V."/>
            <person name="Nagy L.G."/>
            <person name="Martin F."/>
            <person name="Kauserud H."/>
        </authorList>
    </citation>
    <scope>NUCLEOTIDE SEQUENCE</scope>
    <source>
        <strain evidence="1">9144</strain>
    </source>
</reference>
<sequence>MRDQSRLPTILISQAGPQLDIGVMICAESVLVDQLLSINLRDGSDVDEQVLTLARLATCLASTWGDLSHHYNGLHQATAPVSPLVASALHLPSPASATPPHSLLSDDLCLKFLYKLSCVTGEPLNLNDEIDRQWNTRHAVFVALGGGIGGIPPEEVVVKFTKRYNTTAHMKLAALGLAPKLYYHTAVRGGLHMVVMEKVVGNTAFRWMHLNNATHLPLSIYIDVETAIKELHSVDLVFGDLRLPNIMISSGGIKLRALLIDFDWAEKDGVGRYPATISMSEDWAPGVDSYGLMRKAHDLYCLGLLRRKCN</sequence>
<evidence type="ECO:0008006" key="3">
    <source>
        <dbReference type="Google" id="ProtNLM"/>
    </source>
</evidence>
<accession>A0AAD6VAL9</accession>
<proteinExistence type="predicted"/>
<dbReference type="Gene3D" id="1.10.510.10">
    <property type="entry name" value="Transferase(Phosphotransferase) domain 1"/>
    <property type="match status" value="1"/>
</dbReference>